<keyword evidence="8" id="KW-1185">Reference proteome</keyword>
<evidence type="ECO:0000313" key="7">
    <source>
        <dbReference type="EMBL" id="EMZ33113.1"/>
    </source>
</evidence>
<name>N2B308_9FIRM</name>
<dbReference type="GO" id="GO:0005829">
    <property type="term" value="C:cytosol"/>
    <property type="evidence" value="ECO:0007669"/>
    <property type="project" value="TreeGrafter"/>
</dbReference>
<evidence type="ECO:0000313" key="8">
    <source>
        <dbReference type="Proteomes" id="UP000012589"/>
    </source>
</evidence>
<comment type="subcellular location">
    <subcellularLocation>
        <location evidence="6">Cytoplasm</location>
    </subcellularLocation>
</comment>
<dbReference type="Pfam" id="PF02527">
    <property type="entry name" value="GidB"/>
    <property type="match status" value="1"/>
</dbReference>
<gene>
    <name evidence="6" type="primary">rsmG</name>
    <name evidence="7" type="ORF">C823_01383</name>
</gene>
<dbReference type="EMBL" id="AQFT01000040">
    <property type="protein sequence ID" value="EMZ33113.1"/>
    <property type="molecule type" value="Genomic_DNA"/>
</dbReference>
<accession>N2B308</accession>
<dbReference type="PANTHER" id="PTHR31760:SF0">
    <property type="entry name" value="S-ADENOSYL-L-METHIONINE-DEPENDENT METHYLTRANSFERASES SUPERFAMILY PROTEIN"/>
    <property type="match status" value="1"/>
</dbReference>
<dbReference type="AlphaFoldDB" id="N2B308"/>
<dbReference type="PIRSF" id="PIRSF003078">
    <property type="entry name" value="GidB"/>
    <property type="match status" value="1"/>
</dbReference>
<dbReference type="NCBIfam" id="TIGR00138">
    <property type="entry name" value="rsmG_gidB"/>
    <property type="match status" value="1"/>
</dbReference>
<evidence type="ECO:0000256" key="1">
    <source>
        <dbReference type="ARBA" id="ARBA00022490"/>
    </source>
</evidence>
<comment type="function">
    <text evidence="6">Specifically methylates the N7 position of a guanine in 16S rRNA.</text>
</comment>
<sequence>MNYNFQQFEEKLSQLQLTLTDRMKEQFAVYYDMLCEWNKIMNLTTIIQFDEVVEKHFVDSLALGAYLELKDHCTMIDIGTGAGFPGIPLKIVYPELNVLLVDSLNKRVRFLEEVIQKLYLTGITSVHGRAEELAHKNEYREQYDLCVSRAVAHLASLSEYCLPFVKMGGTFTAYKSADISEEIEQSKKAIQILGGKINRIEKFQLPETEYGRSFVIIDKVRHISKKYPRKSGTPGRCPLQ</sequence>
<keyword evidence="5 6" id="KW-0949">S-adenosyl-L-methionine</keyword>
<evidence type="ECO:0000256" key="6">
    <source>
        <dbReference type="HAMAP-Rule" id="MF_00074"/>
    </source>
</evidence>
<dbReference type="HAMAP" id="MF_00074">
    <property type="entry name" value="16SrRNA_methyltr_G"/>
    <property type="match status" value="1"/>
</dbReference>
<dbReference type="OrthoDB" id="9808773at2"/>
<reference evidence="7 8" key="1">
    <citation type="journal article" date="2014" name="Genome Announc.">
        <title>Draft genome sequences of the altered schaedler flora, a defined bacterial community from gnotobiotic mice.</title>
        <authorList>
            <person name="Wannemuehler M.J."/>
            <person name="Overstreet A.M."/>
            <person name="Ward D.V."/>
            <person name="Phillips G.J."/>
        </authorList>
    </citation>
    <scope>NUCLEOTIDE SEQUENCE [LARGE SCALE GENOMIC DNA]</scope>
    <source>
        <strain evidence="7 8">ASF492</strain>
    </source>
</reference>
<organism evidence="7 8">
    <name type="scientific">Eubacterium plexicaudatum ASF492</name>
    <dbReference type="NCBI Taxonomy" id="1235802"/>
    <lineage>
        <taxon>Bacteria</taxon>
        <taxon>Bacillati</taxon>
        <taxon>Bacillota</taxon>
        <taxon>Clostridia</taxon>
        <taxon>Eubacteriales</taxon>
        <taxon>Eubacteriaceae</taxon>
        <taxon>Eubacterium</taxon>
    </lineage>
</organism>
<dbReference type="Gene3D" id="3.40.50.150">
    <property type="entry name" value="Vaccinia Virus protein VP39"/>
    <property type="match status" value="1"/>
</dbReference>
<keyword evidence="3 6" id="KW-0489">Methyltransferase</keyword>
<evidence type="ECO:0000256" key="5">
    <source>
        <dbReference type="ARBA" id="ARBA00022691"/>
    </source>
</evidence>
<comment type="caution">
    <text evidence="7">The sequence shown here is derived from an EMBL/GenBank/DDBJ whole genome shotgun (WGS) entry which is preliminary data.</text>
</comment>
<dbReference type="STRING" id="1235802.C823_01383"/>
<evidence type="ECO:0000256" key="3">
    <source>
        <dbReference type="ARBA" id="ARBA00022603"/>
    </source>
</evidence>
<keyword evidence="1 6" id="KW-0963">Cytoplasm</keyword>
<dbReference type="CDD" id="cd02440">
    <property type="entry name" value="AdoMet_MTases"/>
    <property type="match status" value="1"/>
</dbReference>
<feature type="binding site" evidence="6">
    <location>
        <position position="84"/>
    </location>
    <ligand>
        <name>S-adenosyl-L-methionine</name>
        <dbReference type="ChEBI" id="CHEBI:59789"/>
    </ligand>
</feature>
<feature type="binding site" evidence="6">
    <location>
        <position position="79"/>
    </location>
    <ligand>
        <name>S-adenosyl-L-methionine</name>
        <dbReference type="ChEBI" id="CHEBI:59789"/>
    </ligand>
</feature>
<feature type="binding site" evidence="6">
    <location>
        <position position="149"/>
    </location>
    <ligand>
        <name>S-adenosyl-L-methionine</name>
        <dbReference type="ChEBI" id="CHEBI:59789"/>
    </ligand>
</feature>
<dbReference type="PANTHER" id="PTHR31760">
    <property type="entry name" value="S-ADENOSYL-L-METHIONINE-DEPENDENT METHYLTRANSFERASES SUPERFAMILY PROTEIN"/>
    <property type="match status" value="1"/>
</dbReference>
<dbReference type="FunFam" id="3.40.50.150:FF:000041">
    <property type="entry name" value="Ribosomal RNA small subunit methyltransferase G"/>
    <property type="match status" value="1"/>
</dbReference>
<dbReference type="EC" id="2.1.1.-" evidence="6"/>
<dbReference type="InterPro" id="IPR029063">
    <property type="entry name" value="SAM-dependent_MTases_sf"/>
</dbReference>
<keyword evidence="2 6" id="KW-0698">rRNA processing</keyword>
<evidence type="ECO:0000256" key="2">
    <source>
        <dbReference type="ARBA" id="ARBA00022552"/>
    </source>
</evidence>
<dbReference type="Proteomes" id="UP000012589">
    <property type="component" value="Unassembled WGS sequence"/>
</dbReference>
<dbReference type="InterPro" id="IPR003682">
    <property type="entry name" value="rRNA_ssu_MeTfrase_G"/>
</dbReference>
<comment type="similarity">
    <text evidence="6">Belongs to the methyltransferase superfamily. RNA methyltransferase RsmG family.</text>
</comment>
<dbReference type="SUPFAM" id="SSF53335">
    <property type="entry name" value="S-adenosyl-L-methionine-dependent methyltransferases"/>
    <property type="match status" value="1"/>
</dbReference>
<dbReference type="PATRIC" id="fig|1235802.3.peg.1467"/>
<comment type="caution">
    <text evidence="6">Lacks conserved residue(s) required for the propagation of feature annotation.</text>
</comment>
<dbReference type="GO" id="GO:0070043">
    <property type="term" value="F:rRNA (guanine-N7-)-methyltransferase activity"/>
    <property type="evidence" value="ECO:0007669"/>
    <property type="project" value="UniProtKB-UniRule"/>
</dbReference>
<dbReference type="HOGENOM" id="CLU_065341_0_0_9"/>
<protein>
    <recommendedName>
        <fullName evidence="6">Ribosomal RNA small subunit methyltransferase G</fullName>
        <ecNumber evidence="6">2.1.1.-</ecNumber>
    </recommendedName>
    <alternativeName>
        <fullName evidence="6">16S rRNA 7-methylguanosine methyltransferase</fullName>
        <shortName evidence="6">16S rRNA m7G methyltransferase</shortName>
    </alternativeName>
</protein>
<keyword evidence="4 6" id="KW-0808">Transferase</keyword>
<evidence type="ECO:0000256" key="4">
    <source>
        <dbReference type="ARBA" id="ARBA00022679"/>
    </source>
</evidence>
<proteinExistence type="inferred from homology"/>
<feature type="binding site" evidence="6">
    <location>
        <begin position="130"/>
        <end position="131"/>
    </location>
    <ligand>
        <name>S-adenosyl-L-methionine</name>
        <dbReference type="ChEBI" id="CHEBI:59789"/>
    </ligand>
</feature>
<dbReference type="eggNOG" id="COG0357">
    <property type="taxonomic scope" value="Bacteria"/>
</dbReference>